<dbReference type="PANTHER" id="PTHR21497">
    <property type="entry name" value="UBIQUITIN LIGASE E3 ALPHA-RELATED"/>
    <property type="match status" value="1"/>
</dbReference>
<dbReference type="Proteomes" id="UP000277300">
    <property type="component" value="Unassembled WGS sequence"/>
</dbReference>
<dbReference type="InterPro" id="IPR036691">
    <property type="entry name" value="Endo/exonu/phosph_ase_sf"/>
</dbReference>
<dbReference type="GO" id="GO:0008270">
    <property type="term" value="F:zinc ion binding"/>
    <property type="evidence" value="ECO:0007669"/>
    <property type="project" value="UniProtKB-UniRule"/>
</dbReference>
<gene>
    <name evidence="5" type="ORF">BBJ29_007216</name>
    <name evidence="4" type="ORF">BBP00_00008210</name>
</gene>
<keyword evidence="1" id="KW-0479">Metal-binding</keyword>
<dbReference type="GO" id="GO:0005737">
    <property type="term" value="C:cytoplasm"/>
    <property type="evidence" value="ECO:0007669"/>
    <property type="project" value="TreeGrafter"/>
</dbReference>
<dbReference type="GO" id="GO:0061630">
    <property type="term" value="F:ubiquitin protein ligase activity"/>
    <property type="evidence" value="ECO:0007669"/>
    <property type="project" value="UniProtKB-UniRule"/>
</dbReference>
<comment type="pathway">
    <text evidence="1">Protein modification; protein ubiquitination.</text>
</comment>
<protein>
    <recommendedName>
        <fullName evidence="1">E3 ubiquitin-protein ligase</fullName>
        <ecNumber evidence="1">2.3.2.27</ecNumber>
    </recommendedName>
</protein>
<dbReference type="Proteomes" id="UP000284657">
    <property type="component" value="Unassembled WGS sequence"/>
</dbReference>
<dbReference type="SUPFAM" id="SSF56219">
    <property type="entry name" value="DNase I-like"/>
    <property type="match status" value="1"/>
</dbReference>
<accession>A0A3F2RG01</accession>
<keyword evidence="1" id="KW-0808">Transferase</keyword>
<evidence type="ECO:0000256" key="2">
    <source>
        <dbReference type="SAM" id="Phobius"/>
    </source>
</evidence>
<evidence type="ECO:0000313" key="4">
    <source>
        <dbReference type="EMBL" id="RLN56011.1"/>
    </source>
</evidence>
<dbReference type="InterPro" id="IPR039164">
    <property type="entry name" value="UBR1-like"/>
</dbReference>
<keyword evidence="1" id="KW-0833">Ubl conjugation pathway</keyword>
<comment type="similarity">
    <text evidence="1">Belongs to the E3 ubiquitin-protein ligase UBR1-like family.</text>
</comment>
<dbReference type="AlphaFoldDB" id="A0A3F2RG01"/>
<comment type="caution">
    <text evidence="4">The sequence shown here is derived from an EMBL/GenBank/DDBJ whole genome shotgun (WGS) entry which is preliminary data.</text>
</comment>
<dbReference type="GO" id="GO:0016567">
    <property type="term" value="P:protein ubiquitination"/>
    <property type="evidence" value="ECO:0007669"/>
    <property type="project" value="UniProtKB-UniRule"/>
</dbReference>
<dbReference type="EMBL" id="MBAD02000785">
    <property type="protein sequence ID" value="RLN62846.1"/>
    <property type="molecule type" value="Genomic_DNA"/>
</dbReference>
<comment type="catalytic activity">
    <reaction evidence="1">
        <text>S-ubiquitinyl-[E2 ubiquitin-conjugating enzyme]-L-cysteine + [acceptor protein]-L-lysine = [E2 ubiquitin-conjugating enzyme]-L-cysteine + N(6)-ubiquitinyl-[acceptor protein]-L-lysine.</text>
        <dbReference type="EC" id="2.3.2.27"/>
    </reaction>
</comment>
<keyword evidence="1" id="KW-0862">Zinc</keyword>
<keyword evidence="2" id="KW-1133">Transmembrane helix</keyword>
<dbReference type="PANTHER" id="PTHR21497:SF24">
    <property type="entry name" value="E3 UBIQUITIN-PROTEIN LIGASE UBR1"/>
    <property type="match status" value="1"/>
</dbReference>
<comment type="function">
    <text evidence="1">Ubiquitin ligase protein which is a component of the N-end rule pathway. Recognizes and binds to proteins bearing specific N-terminal residues that are destabilizing according to the N-end rule, leading to their ubiquitination and subsequent degradation.</text>
</comment>
<evidence type="ECO:0000259" key="3">
    <source>
        <dbReference type="Pfam" id="PF18995"/>
    </source>
</evidence>
<organism evidence="4 6">
    <name type="scientific">Phytophthora kernoviae</name>
    <dbReference type="NCBI Taxonomy" id="325452"/>
    <lineage>
        <taxon>Eukaryota</taxon>
        <taxon>Sar</taxon>
        <taxon>Stramenopiles</taxon>
        <taxon>Oomycota</taxon>
        <taxon>Peronosporomycetes</taxon>
        <taxon>Peronosporales</taxon>
        <taxon>Peronosporaceae</taxon>
        <taxon>Phytophthora</taxon>
    </lineage>
</organism>
<dbReference type="GO" id="GO:0071596">
    <property type="term" value="P:ubiquitin-dependent protein catabolic process via the N-end rule pathway"/>
    <property type="evidence" value="ECO:0007669"/>
    <property type="project" value="UniProtKB-UniRule"/>
</dbReference>
<feature type="transmembrane region" description="Helical" evidence="2">
    <location>
        <begin position="99"/>
        <end position="121"/>
    </location>
</feature>
<dbReference type="Gene3D" id="3.60.10.10">
    <property type="entry name" value="Endonuclease/exonuclease/phosphatase"/>
    <property type="match status" value="1"/>
</dbReference>
<reference evidence="6 7" key="1">
    <citation type="submission" date="2018-07" db="EMBL/GenBank/DDBJ databases">
        <title>Genome sequencing of oomycete isolates from Chile give support for New Zealand origin for Phytophthora kernoviae and make available the first Nothophytophthora sp. genome.</title>
        <authorList>
            <person name="Studholme D.J."/>
            <person name="Sanfuentes E."/>
            <person name="Panda P."/>
            <person name="Hill R."/>
            <person name="Sambles C."/>
            <person name="Grant M."/>
            <person name="Williams N.M."/>
            <person name="Mcdougal R.L."/>
        </authorList>
    </citation>
    <scope>NUCLEOTIDE SEQUENCE [LARGE SCALE GENOMIC DNA]</scope>
    <source>
        <strain evidence="4">Chile6</strain>
        <strain evidence="5">Chile7</strain>
    </source>
</reference>
<evidence type="ECO:0000313" key="6">
    <source>
        <dbReference type="Proteomes" id="UP000277300"/>
    </source>
</evidence>
<dbReference type="EC" id="2.3.2.27" evidence="1"/>
<dbReference type="GO" id="GO:0000151">
    <property type="term" value="C:ubiquitin ligase complex"/>
    <property type="evidence" value="ECO:0007669"/>
    <property type="project" value="TreeGrafter"/>
</dbReference>
<name>A0A3F2RG01_9STRA</name>
<keyword evidence="1" id="KW-0863">Zinc-finger</keyword>
<dbReference type="EMBL" id="MBDO02000392">
    <property type="protein sequence ID" value="RLN56011.1"/>
    <property type="molecule type" value="Genomic_DNA"/>
</dbReference>
<dbReference type="Pfam" id="PF18995">
    <property type="entry name" value="PRT6_C"/>
    <property type="match status" value="1"/>
</dbReference>
<evidence type="ECO:0000313" key="5">
    <source>
        <dbReference type="EMBL" id="RLN62846.1"/>
    </source>
</evidence>
<dbReference type="OrthoDB" id="2093442at2759"/>
<evidence type="ECO:0000313" key="7">
    <source>
        <dbReference type="Proteomes" id="UP000284657"/>
    </source>
</evidence>
<keyword evidence="2" id="KW-0472">Membrane</keyword>
<dbReference type="InterPro" id="IPR044046">
    <property type="entry name" value="E3_ligase_UBR-like_C"/>
</dbReference>
<proteinExistence type="inferred from homology"/>
<sequence length="455" mass="48671">MDLFIRYNEKPAGVCHQCAQVPQHPGLCLFCGEVLCCFSACCEAKEGGGVGECTRHAQRCGLGLGAFLLLRACTVILFLGNERRCVWGSLYVDKNAHHFSLRTAVMVSFLAIAVLAATTLLSAPLSIEAAFAACAEAPATPGDRRINTSQLKVTTFNAAFLFLGTASHQLSCPGDDCPWTTASDAVSHVAQIASVIKDLDSDIIQINEVEDCTVLEAVILQLAALGDSTYKPYLVRGTDTATGQNSALLTRVDPVVDLQRTETRATIPVSGSTCPSSSGYSSSKGVSKHFYTTFNVTGFTKPITLVGAHLLANPESKPRCFEREAQATVLAGLGNGAVAEGHHAIITGDLNDWSAVVLDKNSNKPISAVLATLVGNNFVDVASKISQSDRYTEWWDEDNDCVYEATELSSLDHMLVSKSLSSALKSVSFNHDLYTTSCSGYNSDHYPITIVLNKV</sequence>
<evidence type="ECO:0000256" key="1">
    <source>
        <dbReference type="RuleBase" id="RU366018"/>
    </source>
</evidence>
<feature type="domain" description="E3 ubiquitin-protein ligase UBR-like C-terminal" evidence="3">
    <location>
        <begin position="14"/>
        <end position="94"/>
    </location>
</feature>
<keyword evidence="2" id="KW-0812">Transmembrane</keyword>